<proteinExistence type="predicted"/>
<dbReference type="PANTHER" id="PTHR43194:SF2">
    <property type="entry name" value="PEROXISOMAL MEMBRANE PROTEIN LPX1"/>
    <property type="match status" value="1"/>
</dbReference>
<feature type="domain" description="AB hydrolase-1" evidence="1">
    <location>
        <begin position="2"/>
        <end position="155"/>
    </location>
</feature>
<protein>
    <recommendedName>
        <fullName evidence="1">AB hydrolase-1 domain-containing protein</fullName>
    </recommendedName>
</protein>
<evidence type="ECO:0000313" key="2">
    <source>
        <dbReference type="EMBL" id="GAA1552874.1"/>
    </source>
</evidence>
<evidence type="ECO:0000313" key="3">
    <source>
        <dbReference type="Proteomes" id="UP001501705"/>
    </source>
</evidence>
<sequence>MIGHSLGGVTAYQLAARHPDLVRAVVVEDVGAIPGDAVLDVTNWPTKFASREAAATFFAATPAPEYFLESVDPNGNLMFDLDDMMAAQRGNVGDWWADWLAVRRPLMLLRATNSFLLSADHAAQLVRRRPGTRLVTFADTGHWIHREAPDAYAEAVRGFFRSLPEPTTSRPPAG</sequence>
<dbReference type="InterPro" id="IPR000073">
    <property type="entry name" value="AB_hydrolase_1"/>
</dbReference>
<dbReference type="EMBL" id="BAAAPH010000002">
    <property type="protein sequence ID" value="GAA1552874.1"/>
    <property type="molecule type" value="Genomic_DNA"/>
</dbReference>
<accession>A0ABN2C8X7</accession>
<dbReference type="Gene3D" id="3.40.50.1820">
    <property type="entry name" value="alpha/beta hydrolase"/>
    <property type="match status" value="1"/>
</dbReference>
<keyword evidence="3" id="KW-1185">Reference proteome</keyword>
<reference evidence="2 3" key="1">
    <citation type="journal article" date="2019" name="Int. J. Syst. Evol. Microbiol.">
        <title>The Global Catalogue of Microorganisms (GCM) 10K type strain sequencing project: providing services to taxonomists for standard genome sequencing and annotation.</title>
        <authorList>
            <consortium name="The Broad Institute Genomics Platform"/>
            <consortium name="The Broad Institute Genome Sequencing Center for Infectious Disease"/>
            <person name="Wu L."/>
            <person name="Ma J."/>
        </authorList>
    </citation>
    <scope>NUCLEOTIDE SEQUENCE [LARGE SCALE GENOMIC DNA]</scope>
    <source>
        <strain evidence="2 3">JCM 15572</strain>
    </source>
</reference>
<name>A0ABN2C8X7_9ACTN</name>
<dbReference type="InterPro" id="IPR029058">
    <property type="entry name" value="AB_hydrolase_fold"/>
</dbReference>
<dbReference type="Proteomes" id="UP001501705">
    <property type="component" value="Unassembled WGS sequence"/>
</dbReference>
<comment type="caution">
    <text evidence="2">The sequence shown here is derived from an EMBL/GenBank/DDBJ whole genome shotgun (WGS) entry which is preliminary data.</text>
</comment>
<organism evidence="2 3">
    <name type="scientific">Kribbella hippodromi</name>
    <dbReference type="NCBI Taxonomy" id="434347"/>
    <lineage>
        <taxon>Bacteria</taxon>
        <taxon>Bacillati</taxon>
        <taxon>Actinomycetota</taxon>
        <taxon>Actinomycetes</taxon>
        <taxon>Propionibacteriales</taxon>
        <taxon>Kribbellaceae</taxon>
        <taxon>Kribbella</taxon>
    </lineage>
</organism>
<dbReference type="SUPFAM" id="SSF53474">
    <property type="entry name" value="alpha/beta-Hydrolases"/>
    <property type="match status" value="1"/>
</dbReference>
<evidence type="ECO:0000259" key="1">
    <source>
        <dbReference type="Pfam" id="PF12697"/>
    </source>
</evidence>
<dbReference type="PANTHER" id="PTHR43194">
    <property type="entry name" value="HYDROLASE ALPHA/BETA FOLD FAMILY"/>
    <property type="match status" value="1"/>
</dbReference>
<dbReference type="InterPro" id="IPR050228">
    <property type="entry name" value="Carboxylesterase_BioH"/>
</dbReference>
<dbReference type="Pfam" id="PF12697">
    <property type="entry name" value="Abhydrolase_6"/>
    <property type="match status" value="1"/>
</dbReference>
<gene>
    <name evidence="2" type="ORF">GCM10009804_07340</name>
</gene>